<sequence>MNNNNNGANHSKTKTTKGRQKIEIKKLENKNSLQVTFSKRRSGLFSKAMELSVLCGAEVGMVVFSPNGKIYLLGHPNFETILNRFLNEDESSSFDYHHQEVNSEGFIAFVQEHNRQYEQALKELEREKVRSKKIEQENNMNEIMGRNWWEQSVEEMSLEEVEEFEKALQNLRTTAAMKLNDRMMNEYLVPHVEANQNHHQHHQHDGL</sequence>
<proteinExistence type="predicted"/>
<organism evidence="1 2">
    <name type="scientific">Pistacia integerrima</name>
    <dbReference type="NCBI Taxonomy" id="434235"/>
    <lineage>
        <taxon>Eukaryota</taxon>
        <taxon>Viridiplantae</taxon>
        <taxon>Streptophyta</taxon>
        <taxon>Embryophyta</taxon>
        <taxon>Tracheophyta</taxon>
        <taxon>Spermatophyta</taxon>
        <taxon>Magnoliopsida</taxon>
        <taxon>eudicotyledons</taxon>
        <taxon>Gunneridae</taxon>
        <taxon>Pentapetalae</taxon>
        <taxon>rosids</taxon>
        <taxon>malvids</taxon>
        <taxon>Sapindales</taxon>
        <taxon>Anacardiaceae</taxon>
        <taxon>Pistacia</taxon>
    </lineage>
</organism>
<keyword evidence="2" id="KW-1185">Reference proteome</keyword>
<protein>
    <submittedName>
        <fullName evidence="1">Uncharacterized protein</fullName>
    </submittedName>
</protein>
<accession>A0ACC0X3U6</accession>
<gene>
    <name evidence="1" type="ORF">Pint_33605</name>
</gene>
<comment type="caution">
    <text evidence="1">The sequence shown here is derived from an EMBL/GenBank/DDBJ whole genome shotgun (WGS) entry which is preliminary data.</text>
</comment>
<reference evidence="2" key="1">
    <citation type="journal article" date="2023" name="G3 (Bethesda)">
        <title>Genome assembly and association tests identify interacting loci associated with vigor, precocity, and sex in interspecific pistachio rootstocks.</title>
        <authorList>
            <person name="Palmer W."/>
            <person name="Jacygrad E."/>
            <person name="Sagayaradj S."/>
            <person name="Cavanaugh K."/>
            <person name="Han R."/>
            <person name="Bertier L."/>
            <person name="Beede B."/>
            <person name="Kafkas S."/>
            <person name="Golino D."/>
            <person name="Preece J."/>
            <person name="Michelmore R."/>
        </authorList>
    </citation>
    <scope>NUCLEOTIDE SEQUENCE [LARGE SCALE GENOMIC DNA]</scope>
</reference>
<evidence type="ECO:0000313" key="2">
    <source>
        <dbReference type="Proteomes" id="UP001163603"/>
    </source>
</evidence>
<evidence type="ECO:0000313" key="1">
    <source>
        <dbReference type="EMBL" id="KAJ0010207.1"/>
    </source>
</evidence>
<dbReference type="Proteomes" id="UP001163603">
    <property type="component" value="Chromosome 14"/>
</dbReference>
<name>A0ACC0X3U6_9ROSI</name>
<dbReference type="EMBL" id="CM047749">
    <property type="protein sequence ID" value="KAJ0010207.1"/>
    <property type="molecule type" value="Genomic_DNA"/>
</dbReference>